<gene>
    <name evidence="1" type="ORF">E4L98_19155</name>
</gene>
<dbReference type="RefSeq" id="WP_135203149.1">
    <property type="nucleotide sequence ID" value="NZ_SPVG01000191.1"/>
</dbReference>
<dbReference type="OrthoDB" id="7060904at2"/>
<sequence length="134" mass="14961">MTQIADGEVLYRYAKPAAFPEGQEGIPLSIFNDKEMSCDWRKLQEKPETSLHVKNGKSVIVSIQVCDAIRNPVNPKQTNTMVVEWKQEIVHDPLVEDPDNPFTPNEAHSLIKGKKKAAVLDALRENSTVHSVVA</sequence>
<dbReference type="EMBL" id="SPVG01000191">
    <property type="protein sequence ID" value="TFW17966.1"/>
    <property type="molecule type" value="Genomic_DNA"/>
</dbReference>
<organism evidence="1 2">
    <name type="scientific">Duganella callida</name>
    <dbReference type="NCBI Taxonomy" id="2561932"/>
    <lineage>
        <taxon>Bacteria</taxon>
        <taxon>Pseudomonadati</taxon>
        <taxon>Pseudomonadota</taxon>
        <taxon>Betaproteobacteria</taxon>
        <taxon>Burkholderiales</taxon>
        <taxon>Oxalobacteraceae</taxon>
        <taxon>Telluria group</taxon>
        <taxon>Duganella</taxon>
    </lineage>
</organism>
<dbReference type="Proteomes" id="UP000297729">
    <property type="component" value="Unassembled WGS sequence"/>
</dbReference>
<name>A0A4Y9S8K5_9BURK</name>
<accession>A0A4Y9S8K5</accession>
<protein>
    <submittedName>
        <fullName evidence="1">Uncharacterized protein</fullName>
    </submittedName>
</protein>
<dbReference type="AlphaFoldDB" id="A0A4Y9S8K5"/>
<evidence type="ECO:0000313" key="1">
    <source>
        <dbReference type="EMBL" id="TFW17966.1"/>
    </source>
</evidence>
<reference evidence="1 2" key="1">
    <citation type="submission" date="2019-03" db="EMBL/GenBank/DDBJ databases">
        <title>Draft Genome Sequence of Duganella callidus sp. nov., a Novel Duganella Species Isolated from Cultivated Soil.</title>
        <authorList>
            <person name="Raths R."/>
            <person name="Peta V."/>
            <person name="Bucking H."/>
        </authorList>
    </citation>
    <scope>NUCLEOTIDE SEQUENCE [LARGE SCALE GENOMIC DNA]</scope>
    <source>
        <strain evidence="1 2">DN04</strain>
    </source>
</reference>
<evidence type="ECO:0000313" key="2">
    <source>
        <dbReference type="Proteomes" id="UP000297729"/>
    </source>
</evidence>
<keyword evidence="2" id="KW-1185">Reference proteome</keyword>
<comment type="caution">
    <text evidence="1">The sequence shown here is derived from an EMBL/GenBank/DDBJ whole genome shotgun (WGS) entry which is preliminary data.</text>
</comment>
<proteinExistence type="predicted"/>